<sequence length="176" mass="20585">MERYRDRKIPIEKFLLSISVSAYHHCLAFPRMDKWLGIALKNSVKDLVCKGCLKFLAIEHRKGFWEIDAPNLVSLRSFYRFTRPLGLWFPFVLSYAMRSTEKRFGATVATPEVEILSSIYRVTRQIPEACGCFAMELSSLETLPKINYCNDYLFHGSFNVYEEFKSFYFSWKQASA</sequence>
<protein>
    <submittedName>
        <fullName evidence="1">Uncharacterized protein</fullName>
    </submittedName>
</protein>
<evidence type="ECO:0000313" key="1">
    <source>
        <dbReference type="EMBL" id="MCD9642359.1"/>
    </source>
</evidence>
<keyword evidence="2" id="KW-1185">Reference proteome</keyword>
<accession>A0ABS8V672</accession>
<comment type="caution">
    <text evidence="1">The sequence shown here is derived from an EMBL/GenBank/DDBJ whole genome shotgun (WGS) entry which is preliminary data.</text>
</comment>
<dbReference type="Proteomes" id="UP000823775">
    <property type="component" value="Unassembled WGS sequence"/>
</dbReference>
<name>A0ABS8V672_DATST</name>
<evidence type="ECO:0000313" key="2">
    <source>
        <dbReference type="Proteomes" id="UP000823775"/>
    </source>
</evidence>
<organism evidence="1 2">
    <name type="scientific">Datura stramonium</name>
    <name type="common">Jimsonweed</name>
    <name type="synonym">Common thornapple</name>
    <dbReference type="NCBI Taxonomy" id="4076"/>
    <lineage>
        <taxon>Eukaryota</taxon>
        <taxon>Viridiplantae</taxon>
        <taxon>Streptophyta</taxon>
        <taxon>Embryophyta</taxon>
        <taxon>Tracheophyta</taxon>
        <taxon>Spermatophyta</taxon>
        <taxon>Magnoliopsida</taxon>
        <taxon>eudicotyledons</taxon>
        <taxon>Gunneridae</taxon>
        <taxon>Pentapetalae</taxon>
        <taxon>asterids</taxon>
        <taxon>lamiids</taxon>
        <taxon>Solanales</taxon>
        <taxon>Solanaceae</taxon>
        <taxon>Solanoideae</taxon>
        <taxon>Datureae</taxon>
        <taxon>Datura</taxon>
    </lineage>
</organism>
<gene>
    <name evidence="1" type="ORF">HAX54_029142</name>
</gene>
<reference evidence="1 2" key="1">
    <citation type="journal article" date="2021" name="BMC Genomics">
        <title>Datura genome reveals duplications of psychoactive alkaloid biosynthetic genes and high mutation rate following tissue culture.</title>
        <authorList>
            <person name="Rajewski A."/>
            <person name="Carter-House D."/>
            <person name="Stajich J."/>
            <person name="Litt A."/>
        </authorList>
    </citation>
    <scope>NUCLEOTIDE SEQUENCE [LARGE SCALE GENOMIC DNA]</scope>
    <source>
        <strain evidence="1">AR-01</strain>
    </source>
</reference>
<proteinExistence type="predicted"/>
<dbReference type="EMBL" id="JACEIK010003601">
    <property type="protein sequence ID" value="MCD9642359.1"/>
    <property type="molecule type" value="Genomic_DNA"/>
</dbReference>